<evidence type="ECO:0000313" key="2">
    <source>
        <dbReference type="Proteomes" id="UP001303587"/>
    </source>
</evidence>
<accession>A0AA96V326</accession>
<dbReference type="EMBL" id="CP131060">
    <property type="protein sequence ID" value="WNY25168.1"/>
    <property type="molecule type" value="Genomic_DNA"/>
</dbReference>
<keyword evidence="2" id="KW-1185">Reference proteome</keyword>
<organism evidence="1 2">
    <name type="scientific">Methanolapillus millepedarum</name>
    <dbReference type="NCBI Taxonomy" id="3028296"/>
    <lineage>
        <taxon>Archaea</taxon>
        <taxon>Methanobacteriati</taxon>
        <taxon>Methanobacteriota</taxon>
        <taxon>Stenosarchaea group</taxon>
        <taxon>Methanomicrobia</taxon>
        <taxon>Methanosarcinales</taxon>
        <taxon>Methanosarcinaceae</taxon>
        <taxon>Methanolapillus</taxon>
    </lineage>
</organism>
<dbReference type="RefSeq" id="WP_338103207.1">
    <property type="nucleotide sequence ID" value="NZ_CP131060.1"/>
</dbReference>
<reference evidence="1 2" key="1">
    <citation type="submission" date="2023-07" db="EMBL/GenBank/DDBJ databases">
        <title>Closed genoem sequence of Methanosarcinaceae archaeon Ac7.</title>
        <authorList>
            <person name="Poehlein A."/>
            <person name="Protasov E."/>
            <person name="Platt K."/>
            <person name="Reeh H."/>
            <person name="Daniel R."/>
            <person name="Brune A."/>
        </authorList>
    </citation>
    <scope>NUCLEOTIDE SEQUENCE [LARGE SCALE GENOMIC DNA]</scope>
    <source>
        <strain evidence="1 2">Ac7</strain>
    </source>
</reference>
<proteinExistence type="predicted"/>
<evidence type="ECO:0000313" key="1">
    <source>
        <dbReference type="EMBL" id="WNY25168.1"/>
    </source>
</evidence>
<protein>
    <submittedName>
        <fullName evidence="1">Uncharacterized protein</fullName>
    </submittedName>
</protein>
<gene>
    <name evidence="1" type="ORF">MsAc7_07100</name>
</gene>
<dbReference type="AlphaFoldDB" id="A0AA96V326"/>
<sequence length="162" mass="18614">MNQQANRKKFSISISVSEHLVKKIDKLIKSGQFASVSDVVYVSVCEFLGIISFCENNPNFNHTDFLSSIEDDEISKNSISVTFNVFVLSEIKNISKITNNNQSIIVQKAIIYFINRYENLSMPIISLNNSDFPKTNAELRKIIREELNEWKKEFLNSDVVKK</sequence>
<dbReference type="Proteomes" id="UP001303587">
    <property type="component" value="Chromosome"/>
</dbReference>
<name>A0AA96V326_9EURY</name>
<dbReference type="GeneID" id="89229823"/>